<keyword evidence="6 7" id="KW-0472">Membrane</keyword>
<keyword evidence="4 7" id="KW-0812">Transmembrane</keyword>
<dbReference type="EMBL" id="UOET01000293">
    <property type="protein sequence ID" value="VAW28885.1"/>
    <property type="molecule type" value="Genomic_DNA"/>
</dbReference>
<feature type="transmembrane region" description="Helical" evidence="7">
    <location>
        <begin position="50"/>
        <end position="72"/>
    </location>
</feature>
<dbReference type="AlphaFoldDB" id="A0A3B0UD35"/>
<accession>A0A3B0UD35</accession>
<name>A0A3B0UD35_9ZZZZ</name>
<evidence type="ECO:0000256" key="7">
    <source>
        <dbReference type="SAM" id="Phobius"/>
    </source>
</evidence>
<keyword evidence="5 7" id="KW-1133">Transmembrane helix</keyword>
<feature type="transmembrane region" description="Helical" evidence="7">
    <location>
        <begin position="153"/>
        <end position="176"/>
    </location>
</feature>
<dbReference type="GO" id="GO:0005886">
    <property type="term" value="C:plasma membrane"/>
    <property type="evidence" value="ECO:0007669"/>
    <property type="project" value="UniProtKB-SubCell"/>
</dbReference>
<feature type="transmembrane region" description="Helical" evidence="7">
    <location>
        <begin position="21"/>
        <end position="38"/>
    </location>
</feature>
<evidence type="ECO:0000256" key="2">
    <source>
        <dbReference type="ARBA" id="ARBA00006386"/>
    </source>
</evidence>
<organism evidence="8">
    <name type="scientific">hydrothermal vent metagenome</name>
    <dbReference type="NCBI Taxonomy" id="652676"/>
    <lineage>
        <taxon>unclassified sequences</taxon>
        <taxon>metagenomes</taxon>
        <taxon>ecological metagenomes</taxon>
    </lineage>
</organism>
<proteinExistence type="inferred from homology"/>
<protein>
    <recommendedName>
        <fullName evidence="9">Permease</fullName>
    </recommendedName>
</protein>
<evidence type="ECO:0000256" key="1">
    <source>
        <dbReference type="ARBA" id="ARBA00004651"/>
    </source>
</evidence>
<dbReference type="Pfam" id="PF03773">
    <property type="entry name" value="ArsP_1"/>
    <property type="match status" value="1"/>
</dbReference>
<evidence type="ECO:0000256" key="4">
    <source>
        <dbReference type="ARBA" id="ARBA00022692"/>
    </source>
</evidence>
<gene>
    <name evidence="8" type="ORF">MNBD_BACTEROID07-2099</name>
</gene>
<evidence type="ECO:0000256" key="3">
    <source>
        <dbReference type="ARBA" id="ARBA00022475"/>
    </source>
</evidence>
<evidence type="ECO:0008006" key="9">
    <source>
        <dbReference type="Google" id="ProtNLM"/>
    </source>
</evidence>
<keyword evidence="3" id="KW-1003">Cell membrane</keyword>
<evidence type="ECO:0000313" key="8">
    <source>
        <dbReference type="EMBL" id="VAW28885.1"/>
    </source>
</evidence>
<comment type="subcellular location">
    <subcellularLocation>
        <location evidence="1">Cell membrane</location>
        <topology evidence="1">Multi-pass membrane protein</topology>
    </subcellularLocation>
</comment>
<sequence>MEKSPQMKPMKQNEEKRSQKGLWIFLGFSVLLYLVVLLSDKHKAFQAAVLFYHLALEIFPFLLVVFVLMVLINLFLKPSTLIKYMGEDSGIKGWLIAILAGILSMGAIYLWFPILKNMMDKGVKPGLVATFLYNRGIKLHWLPVMVLYFDMKYVIILTIVTVLVSVVQGLVINFILTSNGKAGIERGG</sequence>
<comment type="similarity">
    <text evidence="2">Belongs to the UPF0718 family.</text>
</comment>
<evidence type="ECO:0000256" key="5">
    <source>
        <dbReference type="ARBA" id="ARBA00022989"/>
    </source>
</evidence>
<evidence type="ECO:0000256" key="6">
    <source>
        <dbReference type="ARBA" id="ARBA00023136"/>
    </source>
</evidence>
<feature type="transmembrane region" description="Helical" evidence="7">
    <location>
        <begin position="93"/>
        <end position="112"/>
    </location>
</feature>
<reference evidence="8" key="1">
    <citation type="submission" date="2018-06" db="EMBL/GenBank/DDBJ databases">
        <authorList>
            <person name="Zhirakovskaya E."/>
        </authorList>
    </citation>
    <scope>NUCLEOTIDE SEQUENCE</scope>
</reference>
<dbReference type="InterPro" id="IPR005524">
    <property type="entry name" value="DUF318"/>
</dbReference>